<evidence type="ECO:0000313" key="4">
    <source>
        <dbReference type="Proteomes" id="UP000663829"/>
    </source>
</evidence>
<dbReference type="Proteomes" id="UP000663829">
    <property type="component" value="Unassembled WGS sequence"/>
</dbReference>
<dbReference type="EMBL" id="CAJNOQ010013932">
    <property type="protein sequence ID" value="CAF1331717.1"/>
    <property type="molecule type" value="Genomic_DNA"/>
</dbReference>
<dbReference type="AlphaFoldDB" id="A0A815FYY2"/>
<accession>A0A815FYY2</accession>
<dbReference type="Proteomes" id="UP000681722">
    <property type="component" value="Unassembled WGS sequence"/>
</dbReference>
<name>A0A815FYY2_9BILA</name>
<organism evidence="2 4">
    <name type="scientific">Didymodactylos carnosus</name>
    <dbReference type="NCBI Taxonomy" id="1234261"/>
    <lineage>
        <taxon>Eukaryota</taxon>
        <taxon>Metazoa</taxon>
        <taxon>Spiralia</taxon>
        <taxon>Gnathifera</taxon>
        <taxon>Rotifera</taxon>
        <taxon>Eurotatoria</taxon>
        <taxon>Bdelloidea</taxon>
        <taxon>Philodinida</taxon>
        <taxon>Philodinidae</taxon>
        <taxon>Didymodactylos</taxon>
    </lineage>
</organism>
<evidence type="ECO:0000313" key="2">
    <source>
        <dbReference type="EMBL" id="CAF1331717.1"/>
    </source>
</evidence>
<reference evidence="2" key="1">
    <citation type="submission" date="2021-02" db="EMBL/GenBank/DDBJ databases">
        <authorList>
            <person name="Nowell W R."/>
        </authorList>
    </citation>
    <scope>NUCLEOTIDE SEQUENCE</scope>
</reference>
<evidence type="ECO:0000256" key="1">
    <source>
        <dbReference type="SAM" id="MobiDB-lite"/>
    </source>
</evidence>
<gene>
    <name evidence="2" type="ORF">GPM918_LOCUS29983</name>
    <name evidence="3" type="ORF">SRO942_LOCUS30583</name>
</gene>
<protein>
    <submittedName>
        <fullName evidence="2">Uncharacterized protein</fullName>
    </submittedName>
</protein>
<proteinExistence type="predicted"/>
<keyword evidence="4" id="KW-1185">Reference proteome</keyword>
<feature type="region of interest" description="Disordered" evidence="1">
    <location>
        <begin position="61"/>
        <end position="93"/>
    </location>
</feature>
<feature type="non-terminal residue" evidence="2">
    <location>
        <position position="1"/>
    </location>
</feature>
<comment type="caution">
    <text evidence="2">The sequence shown here is derived from an EMBL/GenBank/DDBJ whole genome shotgun (WGS) entry which is preliminary data.</text>
</comment>
<sequence length="387" mass="40005">PSTSADLPTTFVPITSMPVTSISATSAVAISVPTTSVRTTSAAATSTPATYVPTTAAAATSVPATTLPTSSVPTTSAAATSVPSTSVPSTSVPTTSVLTTSAAVTSVPTTPVPTTHVPTTSVLTTSVPTTHVPTTSVLTTSAPATSVPATSVPATSVPTTSVLTTSAAATSATAIAQSASSDTTVLSGTTPASTVTGNYAPQNTYFYAKAVLVETCRLKTMYSGGDADLSVLLAKVEIRQCATSTLTTSTVTSKCGYLGLINVTFDDLPSITLNAPLPSSAYSNLIWTNAHYIYRGCLLCPSLGYPILCTSGDYVGYFQGNQMLTIQPKSGCTTFTFISVLMIASRRNEVTLIEGYYNNTRLYNQNERSFSTFALGRNEAERRQRCY</sequence>
<evidence type="ECO:0000313" key="3">
    <source>
        <dbReference type="EMBL" id="CAF4185796.1"/>
    </source>
</evidence>
<dbReference type="EMBL" id="CAJOBC010053527">
    <property type="protein sequence ID" value="CAF4185796.1"/>
    <property type="molecule type" value="Genomic_DNA"/>
</dbReference>